<protein>
    <recommendedName>
        <fullName evidence="3">CopG-like ribbon-helix-helix domain-containing protein</fullName>
    </recommendedName>
</protein>
<gene>
    <name evidence="2" type="ORF">LCGC14_0981640</name>
    <name evidence="1" type="ORF">LCGC14_2863330</name>
</gene>
<name>A0A0F9QRY1_9ZZZZ</name>
<evidence type="ECO:0000313" key="1">
    <source>
        <dbReference type="EMBL" id="KKK76468.1"/>
    </source>
</evidence>
<organism evidence="2">
    <name type="scientific">marine sediment metagenome</name>
    <dbReference type="NCBI Taxonomy" id="412755"/>
    <lineage>
        <taxon>unclassified sequences</taxon>
        <taxon>metagenomes</taxon>
        <taxon>ecological metagenomes</taxon>
    </lineage>
</organism>
<dbReference type="GO" id="GO:0006355">
    <property type="term" value="P:regulation of DNA-templated transcription"/>
    <property type="evidence" value="ECO:0007669"/>
    <property type="project" value="InterPro"/>
</dbReference>
<dbReference type="EMBL" id="LAZR01003669">
    <property type="protein sequence ID" value="KKN15871.1"/>
    <property type="molecule type" value="Genomic_DNA"/>
</dbReference>
<evidence type="ECO:0008006" key="3">
    <source>
        <dbReference type="Google" id="ProtNLM"/>
    </source>
</evidence>
<reference evidence="2" key="1">
    <citation type="journal article" date="2015" name="Nature">
        <title>Complex archaea that bridge the gap between prokaryotes and eukaryotes.</title>
        <authorList>
            <person name="Spang A."/>
            <person name="Saw J.H."/>
            <person name="Jorgensen S.L."/>
            <person name="Zaremba-Niedzwiedzka K."/>
            <person name="Martijn J."/>
            <person name="Lind A.E."/>
            <person name="van Eijk R."/>
            <person name="Schleper C."/>
            <person name="Guy L."/>
            <person name="Ettema T.J."/>
        </authorList>
    </citation>
    <scope>NUCLEOTIDE SEQUENCE</scope>
</reference>
<dbReference type="SUPFAM" id="SSF47598">
    <property type="entry name" value="Ribbon-helix-helix"/>
    <property type="match status" value="1"/>
</dbReference>
<accession>A0A0F9QRY1</accession>
<sequence length="63" mass="7304">MGRPVLYPEGRAQMNVIVPKNVKRGFEKIARQRTRSVSQVITIILRSYLQEHGELPEREEVKA</sequence>
<proteinExistence type="predicted"/>
<dbReference type="AlphaFoldDB" id="A0A0F9QRY1"/>
<comment type="caution">
    <text evidence="2">The sequence shown here is derived from an EMBL/GenBank/DDBJ whole genome shotgun (WGS) entry which is preliminary data.</text>
</comment>
<dbReference type="EMBL" id="LAZR01055391">
    <property type="protein sequence ID" value="KKK76468.1"/>
    <property type="molecule type" value="Genomic_DNA"/>
</dbReference>
<evidence type="ECO:0000313" key="2">
    <source>
        <dbReference type="EMBL" id="KKN15871.1"/>
    </source>
</evidence>
<dbReference type="InterPro" id="IPR010985">
    <property type="entry name" value="Ribbon_hlx_hlx"/>
</dbReference>